<evidence type="ECO:0000313" key="1">
    <source>
        <dbReference type="EnsemblMetazoa" id="AFUN015238-PA"/>
    </source>
</evidence>
<accession>A0A182S4C4</accession>
<reference evidence="1" key="1">
    <citation type="submission" date="2020-05" db="UniProtKB">
        <authorList>
            <consortium name="EnsemblMetazoa"/>
        </authorList>
    </citation>
    <scope>IDENTIFICATION</scope>
    <source>
        <strain evidence="1">FUMOZ</strain>
    </source>
</reference>
<name>A0A182S4C4_ANOFN</name>
<organism evidence="1">
    <name type="scientific">Anopheles funestus</name>
    <name type="common">African malaria mosquito</name>
    <dbReference type="NCBI Taxonomy" id="62324"/>
    <lineage>
        <taxon>Eukaryota</taxon>
        <taxon>Metazoa</taxon>
        <taxon>Ecdysozoa</taxon>
        <taxon>Arthropoda</taxon>
        <taxon>Hexapoda</taxon>
        <taxon>Insecta</taxon>
        <taxon>Pterygota</taxon>
        <taxon>Neoptera</taxon>
        <taxon>Endopterygota</taxon>
        <taxon>Diptera</taxon>
        <taxon>Nematocera</taxon>
        <taxon>Culicoidea</taxon>
        <taxon>Culicidae</taxon>
        <taxon>Anophelinae</taxon>
        <taxon>Anopheles</taxon>
    </lineage>
</organism>
<sequence>VRFRLKTSQQVCKRCICFTARSQSARYHPFPNPDCWLSNSFPLIPHHRYRIGEHPDFLYIRTFREEASISPGYLVESFRANTRVLLPF</sequence>
<protein>
    <submittedName>
        <fullName evidence="1">Uncharacterized protein</fullName>
    </submittedName>
</protein>
<dbReference type="EnsemblMetazoa" id="AFUN015238-RA">
    <property type="protein sequence ID" value="AFUN015238-PA"/>
    <property type="gene ID" value="AFUN015238"/>
</dbReference>
<proteinExistence type="predicted"/>
<dbReference type="VEuPathDB" id="VectorBase:AFUN015238"/>
<dbReference type="AlphaFoldDB" id="A0A182S4C4"/>